<sequence length="378" mass="42349">MKITALRTYMQRVDERPRLLVKVETDEGVSGWGEAYNHGPDHALVPVLEYMFRQIEGVDPRRVEYVVRRLLQEARFPPGAIGLAAISAIDQALWDISGKAAGLPVYMLLGGSVRDRVPVYCGVYTAPDPPACRDLTQEYNDRYGFTAFKLSPYRRDLYAGRWGNVVKEAADYFAEIRSIHPPEWEFAFEAHARIFEPRQAIQLGNALAPYDPLWFEEPIRPEYIPAWGHLRNQLSVPLATGESLFLPQDFLALLSAGGADIVQPDVCVVGGLAQMRRIATIAEAHYASVAPHNPMGPLATAVNVHFAATHHGLKLVEYKPCETTWCPDPYLPVDGYLELRPDRPGWGVEIDESALGTDDYVHWERRLPIRPDGSTGYV</sequence>
<feature type="domain" description="Mandelate racemase/muconate lactonizing enzyme C-terminal" evidence="2">
    <location>
        <begin position="129"/>
        <end position="237"/>
    </location>
</feature>
<gene>
    <name evidence="3" type="ORF">SAMN05444920_107308</name>
</gene>
<dbReference type="InterPro" id="IPR034593">
    <property type="entry name" value="DgoD-like"/>
</dbReference>
<dbReference type="InterPro" id="IPR036849">
    <property type="entry name" value="Enolase-like_C_sf"/>
</dbReference>
<dbReference type="AlphaFoldDB" id="A0A1H6E2I8"/>
<dbReference type="SUPFAM" id="SSF54826">
    <property type="entry name" value="Enolase N-terminal domain-like"/>
    <property type="match status" value="1"/>
</dbReference>
<dbReference type="GO" id="GO:0016829">
    <property type="term" value="F:lyase activity"/>
    <property type="evidence" value="ECO:0007669"/>
    <property type="project" value="UniProtKB-KW"/>
</dbReference>
<dbReference type="RefSeq" id="WP_103958670.1">
    <property type="nucleotide sequence ID" value="NZ_FNVT01000007.1"/>
</dbReference>
<accession>A0A1H6E2I8</accession>
<dbReference type="OrthoDB" id="9802699at2"/>
<dbReference type="SMART" id="SM00922">
    <property type="entry name" value="MR_MLE"/>
    <property type="match status" value="1"/>
</dbReference>
<reference evidence="3 4" key="1">
    <citation type="submission" date="2016-10" db="EMBL/GenBank/DDBJ databases">
        <authorList>
            <person name="de Groot N.N."/>
        </authorList>
    </citation>
    <scope>NUCLEOTIDE SEQUENCE [LARGE SCALE GENOMIC DNA]</scope>
    <source>
        <strain evidence="3 4">CGMCC 4.7037</strain>
    </source>
</reference>
<dbReference type="EMBL" id="FNVT01000007">
    <property type="protein sequence ID" value="SEG91601.1"/>
    <property type="molecule type" value="Genomic_DNA"/>
</dbReference>
<dbReference type="PANTHER" id="PTHR48080:SF2">
    <property type="entry name" value="D-GALACTONATE DEHYDRATASE"/>
    <property type="match status" value="1"/>
</dbReference>
<dbReference type="SFLD" id="SFLDS00001">
    <property type="entry name" value="Enolase"/>
    <property type="match status" value="1"/>
</dbReference>
<name>A0A1H6E2I8_9ACTN</name>
<dbReference type="CDD" id="cd03316">
    <property type="entry name" value="MR_like"/>
    <property type="match status" value="1"/>
</dbReference>
<dbReference type="Pfam" id="PF02746">
    <property type="entry name" value="MR_MLE_N"/>
    <property type="match status" value="1"/>
</dbReference>
<keyword evidence="1" id="KW-0456">Lyase</keyword>
<dbReference type="PROSITE" id="PS00908">
    <property type="entry name" value="MR_MLE_1"/>
    <property type="match status" value="1"/>
</dbReference>
<dbReference type="InterPro" id="IPR029017">
    <property type="entry name" value="Enolase-like_N"/>
</dbReference>
<dbReference type="PANTHER" id="PTHR48080">
    <property type="entry name" value="D-GALACTONATE DEHYDRATASE-RELATED"/>
    <property type="match status" value="1"/>
</dbReference>
<dbReference type="SUPFAM" id="SSF51604">
    <property type="entry name" value="Enolase C-terminal domain-like"/>
    <property type="match status" value="1"/>
</dbReference>
<protein>
    <submittedName>
        <fullName evidence="3">Galactonate dehydratase</fullName>
    </submittedName>
</protein>
<dbReference type="InterPro" id="IPR018110">
    <property type="entry name" value="Mandel_Rmase/mucon_lact_enz_CS"/>
</dbReference>
<evidence type="ECO:0000259" key="2">
    <source>
        <dbReference type="SMART" id="SM00922"/>
    </source>
</evidence>
<dbReference type="InterPro" id="IPR013342">
    <property type="entry name" value="Mandelate_racemase_C"/>
</dbReference>
<evidence type="ECO:0000313" key="3">
    <source>
        <dbReference type="EMBL" id="SEG91601.1"/>
    </source>
</evidence>
<dbReference type="InterPro" id="IPR029065">
    <property type="entry name" value="Enolase_C-like"/>
</dbReference>
<dbReference type="Gene3D" id="3.20.20.120">
    <property type="entry name" value="Enolase-like C-terminal domain"/>
    <property type="match status" value="1"/>
</dbReference>
<proteinExistence type="predicted"/>
<organism evidence="3 4">
    <name type="scientific">Nonomuraea solani</name>
    <dbReference type="NCBI Taxonomy" id="1144553"/>
    <lineage>
        <taxon>Bacteria</taxon>
        <taxon>Bacillati</taxon>
        <taxon>Actinomycetota</taxon>
        <taxon>Actinomycetes</taxon>
        <taxon>Streptosporangiales</taxon>
        <taxon>Streptosporangiaceae</taxon>
        <taxon>Nonomuraea</taxon>
    </lineage>
</organism>
<dbReference type="GO" id="GO:0009063">
    <property type="term" value="P:amino acid catabolic process"/>
    <property type="evidence" value="ECO:0007669"/>
    <property type="project" value="InterPro"/>
</dbReference>
<dbReference type="Proteomes" id="UP000236732">
    <property type="component" value="Unassembled WGS sequence"/>
</dbReference>
<dbReference type="Gene3D" id="3.30.390.10">
    <property type="entry name" value="Enolase-like, N-terminal domain"/>
    <property type="match status" value="1"/>
</dbReference>
<evidence type="ECO:0000313" key="4">
    <source>
        <dbReference type="Proteomes" id="UP000236732"/>
    </source>
</evidence>
<dbReference type="Pfam" id="PF13378">
    <property type="entry name" value="MR_MLE_C"/>
    <property type="match status" value="1"/>
</dbReference>
<dbReference type="SFLD" id="SFLDG00179">
    <property type="entry name" value="mandelate_racemase"/>
    <property type="match status" value="1"/>
</dbReference>
<dbReference type="InterPro" id="IPR013341">
    <property type="entry name" value="Mandelate_racemase_N_dom"/>
</dbReference>
<evidence type="ECO:0000256" key="1">
    <source>
        <dbReference type="ARBA" id="ARBA00023239"/>
    </source>
</evidence>
<keyword evidence="4" id="KW-1185">Reference proteome</keyword>